<organism evidence="1 2">
    <name type="scientific">Racocetra fulgida</name>
    <dbReference type="NCBI Taxonomy" id="60492"/>
    <lineage>
        <taxon>Eukaryota</taxon>
        <taxon>Fungi</taxon>
        <taxon>Fungi incertae sedis</taxon>
        <taxon>Mucoromycota</taxon>
        <taxon>Glomeromycotina</taxon>
        <taxon>Glomeromycetes</taxon>
        <taxon>Diversisporales</taxon>
        <taxon>Gigasporaceae</taxon>
        <taxon>Racocetra</taxon>
    </lineage>
</organism>
<dbReference type="EMBL" id="CAJVPZ010040946">
    <property type="protein sequence ID" value="CAG8760714.1"/>
    <property type="molecule type" value="Genomic_DNA"/>
</dbReference>
<accession>A0A9N9J3G1</accession>
<proteinExistence type="predicted"/>
<evidence type="ECO:0000313" key="2">
    <source>
        <dbReference type="Proteomes" id="UP000789396"/>
    </source>
</evidence>
<reference evidence="1" key="1">
    <citation type="submission" date="2021-06" db="EMBL/GenBank/DDBJ databases">
        <authorList>
            <person name="Kallberg Y."/>
            <person name="Tangrot J."/>
            <person name="Rosling A."/>
        </authorList>
    </citation>
    <scope>NUCLEOTIDE SEQUENCE</scope>
    <source>
        <strain evidence="1">IN212</strain>
    </source>
</reference>
<comment type="caution">
    <text evidence="1">The sequence shown here is derived from an EMBL/GenBank/DDBJ whole genome shotgun (WGS) entry which is preliminary data.</text>
</comment>
<protein>
    <submittedName>
        <fullName evidence="1">14055_t:CDS:1</fullName>
    </submittedName>
</protein>
<name>A0A9N9J3G1_9GLOM</name>
<feature type="non-terminal residue" evidence="1">
    <location>
        <position position="1"/>
    </location>
</feature>
<sequence>ANNNKDFLRDLINNFEYISENDIEDIESMGLASKSLISNGIEIGSNDNNLDFDLEISSFLFNKTSFEKA</sequence>
<dbReference type="Proteomes" id="UP000789396">
    <property type="component" value="Unassembled WGS sequence"/>
</dbReference>
<evidence type="ECO:0000313" key="1">
    <source>
        <dbReference type="EMBL" id="CAG8760714.1"/>
    </source>
</evidence>
<keyword evidence="2" id="KW-1185">Reference proteome</keyword>
<gene>
    <name evidence="1" type="ORF">RFULGI_LOCUS14288</name>
</gene>
<dbReference type="OrthoDB" id="2435568at2759"/>
<dbReference type="AlphaFoldDB" id="A0A9N9J3G1"/>